<keyword evidence="1" id="KW-0472">Membrane</keyword>
<organism evidence="2">
    <name type="scientific">marine metagenome</name>
    <dbReference type="NCBI Taxonomy" id="408172"/>
    <lineage>
        <taxon>unclassified sequences</taxon>
        <taxon>metagenomes</taxon>
        <taxon>ecological metagenomes</taxon>
    </lineage>
</organism>
<evidence type="ECO:0000256" key="1">
    <source>
        <dbReference type="SAM" id="Phobius"/>
    </source>
</evidence>
<feature type="transmembrane region" description="Helical" evidence="1">
    <location>
        <begin position="44"/>
        <end position="63"/>
    </location>
</feature>
<protein>
    <submittedName>
        <fullName evidence="2">Uncharacterized protein</fullName>
    </submittedName>
</protein>
<sequence>VEWLYYYIMFAVSGALVTWWAIFRPSVQLLAHATEGNHPMLRNQILSGLVWTSLATVALPALIHPILNDKVRKKFIISLTQGFLHRNS</sequence>
<dbReference type="EMBL" id="UINC01007726">
    <property type="protein sequence ID" value="SVA34802.1"/>
    <property type="molecule type" value="Genomic_DNA"/>
</dbReference>
<accession>A0A381V355</accession>
<evidence type="ECO:0000313" key="2">
    <source>
        <dbReference type="EMBL" id="SVA34802.1"/>
    </source>
</evidence>
<name>A0A381V355_9ZZZZ</name>
<keyword evidence="1" id="KW-0812">Transmembrane</keyword>
<proteinExistence type="predicted"/>
<dbReference type="AlphaFoldDB" id="A0A381V355"/>
<feature type="transmembrane region" description="Helical" evidence="1">
    <location>
        <begin position="6"/>
        <end position="23"/>
    </location>
</feature>
<reference evidence="2" key="1">
    <citation type="submission" date="2018-05" db="EMBL/GenBank/DDBJ databases">
        <authorList>
            <person name="Lanie J.A."/>
            <person name="Ng W.-L."/>
            <person name="Kazmierczak K.M."/>
            <person name="Andrzejewski T.M."/>
            <person name="Davidsen T.M."/>
            <person name="Wayne K.J."/>
            <person name="Tettelin H."/>
            <person name="Glass J.I."/>
            <person name="Rusch D."/>
            <person name="Podicherti R."/>
            <person name="Tsui H.-C.T."/>
            <person name="Winkler M.E."/>
        </authorList>
    </citation>
    <scope>NUCLEOTIDE SEQUENCE</scope>
</reference>
<keyword evidence="1" id="KW-1133">Transmembrane helix</keyword>
<gene>
    <name evidence="2" type="ORF">METZ01_LOCUS87656</name>
</gene>
<feature type="non-terminal residue" evidence="2">
    <location>
        <position position="1"/>
    </location>
</feature>